<dbReference type="InterPro" id="IPR010033">
    <property type="entry name" value="HAD_SF_ppase_IIIC"/>
</dbReference>
<keyword evidence="2" id="KW-1185">Reference proteome</keyword>
<dbReference type="Gene3D" id="3.40.50.1000">
    <property type="entry name" value="HAD superfamily/HAD-like"/>
    <property type="match status" value="1"/>
</dbReference>
<dbReference type="InterPro" id="IPR036412">
    <property type="entry name" value="HAD-like_sf"/>
</dbReference>
<dbReference type="Gene3D" id="3.40.630.30">
    <property type="match status" value="1"/>
</dbReference>
<accession>A0A7G3URG3</accession>
<proteinExistence type="predicted"/>
<dbReference type="NCBIfam" id="TIGR01681">
    <property type="entry name" value="HAD-SF-IIIC"/>
    <property type="match status" value="1"/>
</dbReference>
<dbReference type="InterPro" id="IPR023214">
    <property type="entry name" value="HAD_sf"/>
</dbReference>
<protein>
    <submittedName>
        <fullName evidence="1">HAD-IIIC family phosphatase</fullName>
    </submittedName>
</protein>
<dbReference type="InterPro" id="IPR016181">
    <property type="entry name" value="Acyl_CoA_acyltransferase"/>
</dbReference>
<dbReference type="SUPFAM" id="SSF56784">
    <property type="entry name" value="HAD-like"/>
    <property type="match status" value="1"/>
</dbReference>
<dbReference type="Gene3D" id="3.40.50.1110">
    <property type="entry name" value="SGNH hydrolase"/>
    <property type="match status" value="1"/>
</dbReference>
<gene>
    <name evidence="1" type="ORF">STSU_032485</name>
</gene>
<evidence type="ECO:0000313" key="1">
    <source>
        <dbReference type="EMBL" id="QKM71132.1"/>
    </source>
</evidence>
<sequence>MSSMDLATPAAPVGEELAALHRDRRLATDYPRLTALLAEATDEERERAGRFLARLDPAEVRRAHPALPTLRTAVTGDGTLSPLLPALAAEAARHGLLLPVTPSPYNTWVHELSDPRSDLHTARPELVLCVLSAAVVTAELPSPWHVDDVRRILEAKTALIEGLVDRFTATGDGTLVLNTLLLPRELTAQLLDHRSRARLGIAWREANARLLRLAEHHPRLVVLDLDPLAAETPAHDARLSTYAKVHLSPGLLARYAREAAHLARRLLGRTKKALVLDLDGTLWGGILGDDGPEGIEVGDGPRGEAFTAFQRVARQIGSQGVLLAVVSKNDPEPVSRVLRDHPGMALREDDFVRVTANWQPKHLNLRALADDLGIGADSFVFADDSPYECGLVRREIPEAAVVRLDEEPADHVPRLLADNWFDSAELTTEDRARPAHYRDDLARKDFRHGFDSLEGYLRELAVTVRLAPAAPEDVPRLSQITLRTNQFNLTTVRLGRADVETLLTRPDTLVLTIRSTDRFGDNGTVGAVIATRHGTALVIDNFLLSCRVFARGIEQAVIAAVLRHARSTGITEVYGVHRPTARNGKTADFYAHHGFTPVPTGALPAPVPPHTAPVPDPDDRTVHRHDLRTIPNVPDHLRLDATFEGPTP</sequence>
<dbReference type="InterPro" id="IPR010037">
    <property type="entry name" value="FkbH_domain"/>
</dbReference>
<evidence type="ECO:0000313" key="2">
    <source>
        <dbReference type="Proteomes" id="UP000005940"/>
    </source>
</evidence>
<dbReference type="InterPro" id="IPR036514">
    <property type="entry name" value="SGNH_hydro_sf"/>
</dbReference>
<dbReference type="EMBL" id="CP029159">
    <property type="protein sequence ID" value="QKM71132.1"/>
    <property type="molecule type" value="Genomic_DNA"/>
</dbReference>
<name>A0A7G3URG3_STRT9</name>
<dbReference type="Proteomes" id="UP000005940">
    <property type="component" value="Chromosome"/>
</dbReference>
<organism evidence="1 2">
    <name type="scientific">Streptomyces tsukubensis (strain DSM 42081 / NBRC 108919 / NRRL 18488 / 9993)</name>
    <dbReference type="NCBI Taxonomy" id="1114943"/>
    <lineage>
        <taxon>Bacteria</taxon>
        <taxon>Bacillati</taxon>
        <taxon>Actinomycetota</taxon>
        <taxon>Actinomycetes</taxon>
        <taxon>Kitasatosporales</taxon>
        <taxon>Streptomycetaceae</taxon>
        <taxon>Streptomyces</taxon>
    </lineage>
</organism>
<dbReference type="AlphaFoldDB" id="A0A7G3URG3"/>
<reference evidence="1 2" key="1">
    <citation type="journal article" date="2012" name="J. Bacteriol.">
        <title>Draft genome of Streptomyces tsukubaensis NRRL 18488, the producer of the clinically important immunosuppressant tacrolimus (FK506).</title>
        <authorList>
            <person name="Barreiro C."/>
            <person name="Prieto C."/>
            <person name="Sola-Landa A."/>
            <person name="Solera E."/>
            <person name="Martinez-Castro M."/>
            <person name="Perez-Redondo R."/>
            <person name="Garcia-Estrada C."/>
            <person name="Aparicio J.F."/>
            <person name="Fernandez-Martinez L.T."/>
            <person name="Santos-Aberturas J."/>
            <person name="Salehi-Najafabadi Z."/>
            <person name="Rodriguez-Garcia A."/>
            <person name="Tauch A."/>
            <person name="Martin J.F."/>
        </authorList>
    </citation>
    <scope>NUCLEOTIDE SEQUENCE [LARGE SCALE GENOMIC DNA]</scope>
    <source>
        <strain evidence="2">DSM 42081 / NBRC 108919 / NRRL 18488 / 9993</strain>
    </source>
</reference>
<dbReference type="SUPFAM" id="SSF55729">
    <property type="entry name" value="Acyl-CoA N-acyltransferases (Nat)"/>
    <property type="match status" value="1"/>
</dbReference>
<dbReference type="NCBIfam" id="TIGR01686">
    <property type="entry name" value="FkbH"/>
    <property type="match status" value="1"/>
</dbReference>